<evidence type="ECO:0000313" key="1">
    <source>
        <dbReference type="EMBL" id="KAI5653515.1"/>
    </source>
</evidence>
<evidence type="ECO:0000313" key="2">
    <source>
        <dbReference type="Proteomes" id="UP001060085"/>
    </source>
</evidence>
<keyword evidence="2" id="KW-1185">Reference proteome</keyword>
<accession>A0ACB9ZXZ7</accession>
<gene>
    <name evidence="1" type="ORF">M9H77_30702</name>
</gene>
<organism evidence="1 2">
    <name type="scientific">Catharanthus roseus</name>
    <name type="common">Madagascar periwinkle</name>
    <name type="synonym">Vinca rosea</name>
    <dbReference type="NCBI Taxonomy" id="4058"/>
    <lineage>
        <taxon>Eukaryota</taxon>
        <taxon>Viridiplantae</taxon>
        <taxon>Streptophyta</taxon>
        <taxon>Embryophyta</taxon>
        <taxon>Tracheophyta</taxon>
        <taxon>Spermatophyta</taxon>
        <taxon>Magnoliopsida</taxon>
        <taxon>eudicotyledons</taxon>
        <taxon>Gunneridae</taxon>
        <taxon>Pentapetalae</taxon>
        <taxon>asterids</taxon>
        <taxon>lamiids</taxon>
        <taxon>Gentianales</taxon>
        <taxon>Apocynaceae</taxon>
        <taxon>Rauvolfioideae</taxon>
        <taxon>Vinceae</taxon>
        <taxon>Catharanthinae</taxon>
        <taxon>Catharanthus</taxon>
    </lineage>
</organism>
<proteinExistence type="predicted"/>
<dbReference type="Proteomes" id="UP001060085">
    <property type="component" value="Linkage Group LG07"/>
</dbReference>
<dbReference type="EMBL" id="CM044707">
    <property type="protein sequence ID" value="KAI5653515.1"/>
    <property type="molecule type" value="Genomic_DNA"/>
</dbReference>
<name>A0ACB9ZXZ7_CATRO</name>
<sequence length="175" mass="19833">MPLGLAEKVQENFLARIPAKFQRPSAAFQERHRKEQTFCGKLGLGWIPLLSLYGDYYPDLVREFYTNMLHKTDKDLPTIIFMSKGRTKIINWAAIIARDHSAGSFRPIKKNTQSGIGASSLQLVEDDDKAEVSDDEEDKASAQDTSLMDAFQIEMWTTFEQLQINQEVQGCSGQK</sequence>
<comment type="caution">
    <text evidence="1">The sequence shown here is derived from an EMBL/GenBank/DDBJ whole genome shotgun (WGS) entry which is preliminary data.</text>
</comment>
<protein>
    <submittedName>
        <fullName evidence="1">Uncharacterized protein</fullName>
    </submittedName>
</protein>
<reference evidence="2" key="1">
    <citation type="journal article" date="2023" name="Nat. Plants">
        <title>Single-cell RNA sequencing provides a high-resolution roadmap for understanding the multicellular compartmentation of specialized metabolism.</title>
        <authorList>
            <person name="Sun S."/>
            <person name="Shen X."/>
            <person name="Li Y."/>
            <person name="Li Y."/>
            <person name="Wang S."/>
            <person name="Li R."/>
            <person name="Zhang H."/>
            <person name="Shen G."/>
            <person name="Guo B."/>
            <person name="Wei J."/>
            <person name="Xu J."/>
            <person name="St-Pierre B."/>
            <person name="Chen S."/>
            <person name="Sun C."/>
        </authorList>
    </citation>
    <scope>NUCLEOTIDE SEQUENCE [LARGE SCALE GENOMIC DNA]</scope>
</reference>